<dbReference type="InterPro" id="IPR000551">
    <property type="entry name" value="MerR-type_HTH_dom"/>
</dbReference>
<dbReference type="PANTHER" id="PTHR30204">
    <property type="entry name" value="REDOX-CYCLING DRUG-SENSING TRANSCRIPTIONAL ACTIVATOR SOXR"/>
    <property type="match status" value="1"/>
</dbReference>
<dbReference type="Proteomes" id="UP001499947">
    <property type="component" value="Unassembled WGS sequence"/>
</dbReference>
<dbReference type="PANTHER" id="PTHR30204:SF69">
    <property type="entry name" value="MERR-FAMILY TRANSCRIPTIONAL REGULATOR"/>
    <property type="match status" value="1"/>
</dbReference>
<evidence type="ECO:0000256" key="2">
    <source>
        <dbReference type="ARBA" id="ARBA00023015"/>
    </source>
</evidence>
<dbReference type="CDD" id="cd00592">
    <property type="entry name" value="HTH_MerR-like"/>
    <property type="match status" value="1"/>
</dbReference>
<sequence>MTRGTQGGDTGGTQGRNTSGTQDANTRATQGRTTSGTQGGDTGGTPGANTVGIGELAARTGLPVKTIRYYSDIGLLPESGRTPGGHRRYAADALPRLRLIQRLRALGTPIAAIAAVMAGERSLGELVSRELDAVQEQLREATWRREVLRALDDCPAPERPRRLALLAGVGSPDDAHDRLVRYWHWALPAGLPRRLAQAVIEGAVPAPPAAQSAPATPTTATVLAYAELHALATADDRRRQPQPHQVGDVASFYAGLLDACALAGEALVSGCPERRAEALGQFVRTYARVNGHDDTPAFRAHLRALFRRGRRAGSFSLRYWRQALAVTGETPPPSASVGQGHLAAPLAALHEQVAGLPLTAK</sequence>
<dbReference type="InterPro" id="IPR009061">
    <property type="entry name" value="DNA-bd_dom_put_sf"/>
</dbReference>
<keyword evidence="3" id="KW-0238">DNA-binding</keyword>
<feature type="compositionally biased region" description="Low complexity" evidence="5">
    <location>
        <begin position="26"/>
        <end position="36"/>
    </location>
</feature>
<keyword evidence="1" id="KW-0678">Repressor</keyword>
<organism evidence="7 8">
    <name type="scientific">Streptomyces yatensis</name>
    <dbReference type="NCBI Taxonomy" id="155177"/>
    <lineage>
        <taxon>Bacteria</taxon>
        <taxon>Bacillati</taxon>
        <taxon>Actinomycetota</taxon>
        <taxon>Actinomycetes</taxon>
        <taxon>Kitasatosporales</taxon>
        <taxon>Streptomycetaceae</taxon>
        <taxon>Streptomyces</taxon>
        <taxon>Streptomyces violaceusniger group</taxon>
    </lineage>
</organism>
<keyword evidence="8" id="KW-1185">Reference proteome</keyword>
<feature type="compositionally biased region" description="Gly residues" evidence="5">
    <location>
        <begin position="1"/>
        <end position="14"/>
    </location>
</feature>
<dbReference type="Gene3D" id="1.10.1660.10">
    <property type="match status" value="1"/>
</dbReference>
<keyword evidence="4" id="KW-0804">Transcription</keyword>
<evidence type="ECO:0000256" key="1">
    <source>
        <dbReference type="ARBA" id="ARBA00022491"/>
    </source>
</evidence>
<dbReference type="RefSeq" id="WP_211123534.1">
    <property type="nucleotide sequence ID" value="NZ_BAAALR010000005.1"/>
</dbReference>
<evidence type="ECO:0000256" key="4">
    <source>
        <dbReference type="ARBA" id="ARBA00023163"/>
    </source>
</evidence>
<feature type="domain" description="HTH merR-type" evidence="6">
    <location>
        <begin position="53"/>
        <end position="119"/>
    </location>
</feature>
<dbReference type="Pfam" id="PF13411">
    <property type="entry name" value="MerR_1"/>
    <property type="match status" value="1"/>
</dbReference>
<accession>A0ABN2G9A9</accession>
<dbReference type="PROSITE" id="PS50937">
    <property type="entry name" value="HTH_MERR_2"/>
    <property type="match status" value="1"/>
</dbReference>
<proteinExistence type="predicted"/>
<evidence type="ECO:0000313" key="8">
    <source>
        <dbReference type="Proteomes" id="UP001499947"/>
    </source>
</evidence>
<evidence type="ECO:0000259" key="6">
    <source>
        <dbReference type="PROSITE" id="PS50937"/>
    </source>
</evidence>
<reference evidence="7 8" key="1">
    <citation type="journal article" date="2019" name="Int. J. Syst. Evol. Microbiol.">
        <title>The Global Catalogue of Microorganisms (GCM) 10K type strain sequencing project: providing services to taxonomists for standard genome sequencing and annotation.</title>
        <authorList>
            <consortium name="The Broad Institute Genomics Platform"/>
            <consortium name="The Broad Institute Genome Sequencing Center for Infectious Disease"/>
            <person name="Wu L."/>
            <person name="Ma J."/>
        </authorList>
    </citation>
    <scope>NUCLEOTIDE SEQUENCE [LARGE SCALE GENOMIC DNA]</scope>
    <source>
        <strain evidence="7 8">JCM 13244</strain>
    </source>
</reference>
<evidence type="ECO:0000256" key="5">
    <source>
        <dbReference type="SAM" id="MobiDB-lite"/>
    </source>
</evidence>
<dbReference type="EMBL" id="BAAALR010000005">
    <property type="protein sequence ID" value="GAA1667539.1"/>
    <property type="molecule type" value="Genomic_DNA"/>
</dbReference>
<evidence type="ECO:0000313" key="7">
    <source>
        <dbReference type="EMBL" id="GAA1667539.1"/>
    </source>
</evidence>
<dbReference type="InterPro" id="IPR047057">
    <property type="entry name" value="MerR_fam"/>
</dbReference>
<protein>
    <submittedName>
        <fullName evidence="7">MerR family transcriptional regulator</fullName>
    </submittedName>
</protein>
<feature type="region of interest" description="Disordered" evidence="5">
    <location>
        <begin position="1"/>
        <end position="52"/>
    </location>
</feature>
<dbReference type="SMART" id="SM00422">
    <property type="entry name" value="HTH_MERR"/>
    <property type="match status" value="1"/>
</dbReference>
<dbReference type="SUPFAM" id="SSF46955">
    <property type="entry name" value="Putative DNA-binding domain"/>
    <property type="match status" value="1"/>
</dbReference>
<feature type="compositionally biased region" description="Gly residues" evidence="5">
    <location>
        <begin position="37"/>
        <end position="46"/>
    </location>
</feature>
<keyword evidence="2" id="KW-0805">Transcription regulation</keyword>
<name>A0ABN2G9A9_9ACTN</name>
<gene>
    <name evidence="7" type="ORF">GCM10009680_03830</name>
</gene>
<dbReference type="PRINTS" id="PR00040">
    <property type="entry name" value="HTHMERR"/>
</dbReference>
<evidence type="ECO:0000256" key="3">
    <source>
        <dbReference type="ARBA" id="ARBA00023125"/>
    </source>
</evidence>
<comment type="caution">
    <text evidence="7">The sequence shown here is derived from an EMBL/GenBank/DDBJ whole genome shotgun (WGS) entry which is preliminary data.</text>
</comment>